<feature type="transmembrane region" description="Helical" evidence="8">
    <location>
        <begin position="139"/>
        <end position="164"/>
    </location>
</feature>
<name>A0A1F8B646_9BACT</name>
<keyword evidence="6 8" id="KW-1133">Transmembrane helix</keyword>
<keyword evidence="4 8" id="KW-0812">Transmembrane</keyword>
<keyword evidence="7 8" id="KW-0472">Membrane</keyword>
<evidence type="ECO:0000313" key="9">
    <source>
        <dbReference type="EMBL" id="OGM59380.1"/>
    </source>
</evidence>
<feature type="transmembrane region" description="Helical" evidence="8">
    <location>
        <begin position="104"/>
        <end position="127"/>
    </location>
</feature>
<evidence type="ECO:0000256" key="4">
    <source>
        <dbReference type="ARBA" id="ARBA00022692"/>
    </source>
</evidence>
<keyword evidence="5" id="KW-0378">Hydrolase</keyword>
<proteinExistence type="predicted"/>
<dbReference type="GO" id="GO:0006508">
    <property type="term" value="P:proteolysis"/>
    <property type="evidence" value="ECO:0007669"/>
    <property type="project" value="UniProtKB-KW"/>
</dbReference>
<accession>A0A1F8B646</accession>
<reference evidence="9 10" key="1">
    <citation type="journal article" date="2016" name="Nat. Commun.">
        <title>Thousands of microbial genomes shed light on interconnected biogeochemical processes in an aquifer system.</title>
        <authorList>
            <person name="Anantharaman K."/>
            <person name="Brown C.T."/>
            <person name="Hug L.A."/>
            <person name="Sharon I."/>
            <person name="Castelle C.J."/>
            <person name="Probst A.J."/>
            <person name="Thomas B.C."/>
            <person name="Singh A."/>
            <person name="Wilkins M.J."/>
            <person name="Karaoz U."/>
            <person name="Brodie E.L."/>
            <person name="Williams K.H."/>
            <person name="Hubbard S.S."/>
            <person name="Banfield J.F."/>
        </authorList>
    </citation>
    <scope>NUCLEOTIDE SEQUENCE [LARGE SCALE GENOMIC DNA]</scope>
</reference>
<comment type="subcellular location">
    <subcellularLocation>
        <location evidence="1">Cell membrane</location>
        <topology evidence="1">Multi-pass membrane protein</topology>
    </subcellularLocation>
</comment>
<protein>
    <recommendedName>
        <fullName evidence="11">Exosortase/archaeosortase family protein</fullName>
    </recommendedName>
</protein>
<feature type="transmembrane region" description="Helical" evidence="8">
    <location>
        <begin position="176"/>
        <end position="199"/>
    </location>
</feature>
<comment type="caution">
    <text evidence="9">The sequence shown here is derived from an EMBL/GenBank/DDBJ whole genome shotgun (WGS) entry which is preliminary data.</text>
</comment>
<evidence type="ECO:0000256" key="6">
    <source>
        <dbReference type="ARBA" id="ARBA00022989"/>
    </source>
</evidence>
<keyword evidence="3" id="KW-0645">Protease</keyword>
<dbReference type="NCBIfam" id="TIGR04178">
    <property type="entry name" value="exo_archaeo"/>
    <property type="match status" value="1"/>
</dbReference>
<evidence type="ECO:0000256" key="7">
    <source>
        <dbReference type="ARBA" id="ARBA00023136"/>
    </source>
</evidence>
<organism evidence="9 10">
    <name type="scientific">Candidatus Woesebacteria bacterium RIFCSPLOWO2_01_FULL_39_10b</name>
    <dbReference type="NCBI Taxonomy" id="1802517"/>
    <lineage>
        <taxon>Bacteria</taxon>
        <taxon>Candidatus Woeseibacteriota</taxon>
    </lineage>
</organism>
<dbReference type="GO" id="GO:0005886">
    <property type="term" value="C:plasma membrane"/>
    <property type="evidence" value="ECO:0007669"/>
    <property type="project" value="UniProtKB-SubCell"/>
</dbReference>
<dbReference type="GO" id="GO:0008233">
    <property type="term" value="F:peptidase activity"/>
    <property type="evidence" value="ECO:0007669"/>
    <property type="project" value="UniProtKB-KW"/>
</dbReference>
<feature type="transmembrane region" description="Helical" evidence="8">
    <location>
        <begin position="23"/>
        <end position="41"/>
    </location>
</feature>
<evidence type="ECO:0008006" key="11">
    <source>
        <dbReference type="Google" id="ProtNLM"/>
    </source>
</evidence>
<dbReference type="Proteomes" id="UP000176404">
    <property type="component" value="Unassembled WGS sequence"/>
</dbReference>
<dbReference type="InterPro" id="IPR026392">
    <property type="entry name" value="Exo/Archaeosortase_dom"/>
</dbReference>
<gene>
    <name evidence="9" type="ORF">A2892_03445</name>
</gene>
<evidence type="ECO:0000256" key="8">
    <source>
        <dbReference type="SAM" id="Phobius"/>
    </source>
</evidence>
<evidence type="ECO:0000256" key="3">
    <source>
        <dbReference type="ARBA" id="ARBA00022670"/>
    </source>
</evidence>
<evidence type="ECO:0000313" key="10">
    <source>
        <dbReference type="Proteomes" id="UP000176404"/>
    </source>
</evidence>
<evidence type="ECO:0000256" key="1">
    <source>
        <dbReference type="ARBA" id="ARBA00004651"/>
    </source>
</evidence>
<sequence>MLKERISAKASFSQNLFTGYKRVWRYLFLFLVFILMSLPLFTTFSEILTKIVEKTEVYQVLGKYIVPFEIRAVSVLVKPLGIESLPTASHLLIRKANGSVTSIFFSWNCLGWQSLILLILTFIVGLGGNHSVLSKIESIILGLSGTFLINLVRISLVAVVGYFFGQLSATLVHDYLGTIFTMVWFFFFWYFSYSFILSVQGESQN</sequence>
<keyword evidence="2" id="KW-1003">Cell membrane</keyword>
<dbReference type="EMBL" id="MGHD01000020">
    <property type="protein sequence ID" value="OGM59380.1"/>
    <property type="molecule type" value="Genomic_DNA"/>
</dbReference>
<evidence type="ECO:0000256" key="5">
    <source>
        <dbReference type="ARBA" id="ARBA00022801"/>
    </source>
</evidence>
<evidence type="ECO:0000256" key="2">
    <source>
        <dbReference type="ARBA" id="ARBA00022475"/>
    </source>
</evidence>
<dbReference type="AlphaFoldDB" id="A0A1F8B646"/>